<comment type="caution">
    <text evidence="2">The sequence shown here is derived from an EMBL/GenBank/DDBJ whole genome shotgun (WGS) entry which is preliminary data.</text>
</comment>
<sequence>MTHTISEVAGDSSGSSSIGAATETADVIVVGAGPAGSATAAYLAMAGLDVLLLEKTSFPREKVCGDGLTPRAVKELITLGIPTPEEDGWIKNHGLRIIGGGMRLSLPWPDLASFPPYGLVRTRQDFDDILAKHAVKHGARLREGTNVTGPILDSKGSIVGVTAKATDEKGRAAGPELRYTAPLVVAADGNSSRLSLAMGREKREDRPMGVAVRTYYTSPRHDDDYLESWLELWSTDANGKKVLLPGYGWIFGVGDGTSNVGLGILNTSSAFGKTDYKDVMRRWVATMPDEWTYSDETMVGPIRGAALPMGFNRQPHYDNGLLLVGDAGGMVNPFNGEGIAYAMESGRLAAEVIAQAFARSDDAQRERVLQSYPGVMADSLGGYYTLGRYFAKMIGNPEIMRLATKYGLPRTTLMKFLLKVMANLAEPRGGDASDRLITAMSKMAPDA</sequence>
<dbReference type="InterPro" id="IPR036188">
    <property type="entry name" value="FAD/NAD-bd_sf"/>
</dbReference>
<dbReference type="EMBL" id="BAAARN010000001">
    <property type="protein sequence ID" value="GAA2734535.1"/>
    <property type="molecule type" value="Genomic_DNA"/>
</dbReference>
<dbReference type="PRINTS" id="PR00420">
    <property type="entry name" value="RNGMNOXGNASE"/>
</dbReference>
<dbReference type="InterPro" id="IPR050407">
    <property type="entry name" value="Geranylgeranyl_reductase"/>
</dbReference>
<dbReference type="NCBIfam" id="TIGR02032">
    <property type="entry name" value="GG-red-SF"/>
    <property type="match status" value="1"/>
</dbReference>
<evidence type="ECO:0000313" key="2">
    <source>
        <dbReference type="EMBL" id="GAA2734535.1"/>
    </source>
</evidence>
<organism evidence="2 3">
    <name type="scientific">Pedococcus aerophilus</name>
    <dbReference type="NCBI Taxonomy" id="436356"/>
    <lineage>
        <taxon>Bacteria</taxon>
        <taxon>Bacillati</taxon>
        <taxon>Actinomycetota</taxon>
        <taxon>Actinomycetes</taxon>
        <taxon>Micrococcales</taxon>
        <taxon>Intrasporangiaceae</taxon>
        <taxon>Pedococcus</taxon>
    </lineage>
</organism>
<dbReference type="InterPro" id="IPR011777">
    <property type="entry name" value="Geranylgeranyl_Rdtase_fam"/>
</dbReference>
<evidence type="ECO:0000259" key="1">
    <source>
        <dbReference type="Pfam" id="PF01494"/>
    </source>
</evidence>
<dbReference type="PANTHER" id="PTHR42685">
    <property type="entry name" value="GERANYLGERANYL DIPHOSPHATE REDUCTASE"/>
    <property type="match status" value="1"/>
</dbReference>
<dbReference type="RefSeq" id="WP_344191704.1">
    <property type="nucleotide sequence ID" value="NZ_BAAARN010000001.1"/>
</dbReference>
<accession>A0ABN3UKJ7</accession>
<reference evidence="2 3" key="1">
    <citation type="journal article" date="2019" name="Int. J. Syst. Evol. Microbiol.">
        <title>The Global Catalogue of Microorganisms (GCM) 10K type strain sequencing project: providing services to taxonomists for standard genome sequencing and annotation.</title>
        <authorList>
            <consortium name="The Broad Institute Genomics Platform"/>
            <consortium name="The Broad Institute Genome Sequencing Center for Infectious Disease"/>
            <person name="Wu L."/>
            <person name="Ma J."/>
        </authorList>
    </citation>
    <scope>NUCLEOTIDE SEQUENCE [LARGE SCALE GENOMIC DNA]</scope>
    <source>
        <strain evidence="2 3">JCM 16378</strain>
    </source>
</reference>
<dbReference type="Gene3D" id="3.50.50.60">
    <property type="entry name" value="FAD/NAD(P)-binding domain"/>
    <property type="match status" value="1"/>
</dbReference>
<feature type="domain" description="FAD-binding" evidence="1">
    <location>
        <begin position="25"/>
        <end position="356"/>
    </location>
</feature>
<protein>
    <submittedName>
        <fullName evidence="2">Geranylgeranyl reductase family protein</fullName>
    </submittedName>
</protein>
<dbReference type="InterPro" id="IPR002938">
    <property type="entry name" value="FAD-bd"/>
</dbReference>
<dbReference type="PANTHER" id="PTHR42685:SF22">
    <property type="entry name" value="CONDITIONED MEDIUM FACTOR RECEPTOR 1"/>
    <property type="match status" value="1"/>
</dbReference>
<dbReference type="Proteomes" id="UP001501326">
    <property type="component" value="Unassembled WGS sequence"/>
</dbReference>
<keyword evidence="3" id="KW-1185">Reference proteome</keyword>
<gene>
    <name evidence="2" type="ORF">GCM10009867_14870</name>
</gene>
<proteinExistence type="predicted"/>
<dbReference type="Pfam" id="PF01494">
    <property type="entry name" value="FAD_binding_3"/>
    <property type="match status" value="1"/>
</dbReference>
<evidence type="ECO:0000313" key="3">
    <source>
        <dbReference type="Proteomes" id="UP001501326"/>
    </source>
</evidence>
<name>A0ABN3UKJ7_9MICO</name>
<dbReference type="SUPFAM" id="SSF51905">
    <property type="entry name" value="FAD/NAD(P)-binding domain"/>
    <property type="match status" value="1"/>
</dbReference>